<evidence type="ECO:0000256" key="1">
    <source>
        <dbReference type="SAM" id="SignalP"/>
    </source>
</evidence>
<feature type="signal peptide" evidence="1">
    <location>
        <begin position="1"/>
        <end position="21"/>
    </location>
</feature>
<dbReference type="Proteomes" id="UP000538147">
    <property type="component" value="Unassembled WGS sequence"/>
</dbReference>
<sequence>MLKPMLATLALAIAIASPLAAQSKKRLDLANPADALTAFRKVQCSVKDNEPVVYHWEGEMYARVEGEPDKHLFNLQGMNIRQCVSVEDAKRGKGFRQVSRELMFYTDTKTGEIVRQWANPWTGKTVEVVHVANDPVNMRAPMFPTNADGTPYKLNARIQNGRVFMPTVVPLWYLNPMGGDYQPYVGNQYHSMEIFDFVVEEADLLDATKPRANPSVAWVRLSPWLPFMEMTGRGGVLVFNAVGQTLPNGIAGLPKVVTDEIAARYPEYTAPPPGNDTRPNETSWTFFKKRIDAKKAAAAK</sequence>
<dbReference type="Pfam" id="PF08894">
    <property type="entry name" value="DUF1838"/>
    <property type="match status" value="1"/>
</dbReference>
<protein>
    <recommendedName>
        <fullName evidence="4">DUF1838 domain-containing protein</fullName>
    </recommendedName>
</protein>
<feature type="chain" id="PRO_5032795893" description="DUF1838 domain-containing protein" evidence="1">
    <location>
        <begin position="22"/>
        <end position="300"/>
    </location>
</feature>
<comment type="caution">
    <text evidence="2">The sequence shown here is derived from an EMBL/GenBank/DDBJ whole genome shotgun (WGS) entry which is preliminary data.</text>
</comment>
<reference evidence="2 3" key="1">
    <citation type="submission" date="2020-08" db="EMBL/GenBank/DDBJ databases">
        <title>Genomic Encyclopedia of Type Strains, Phase IV (KMG-IV): sequencing the most valuable type-strain genomes for metagenomic binning, comparative biology and taxonomic classification.</title>
        <authorList>
            <person name="Goeker M."/>
        </authorList>
    </citation>
    <scope>NUCLEOTIDE SEQUENCE [LARGE SCALE GENOMIC DNA]</scope>
    <source>
        <strain evidence="2 3">DSM 102189</strain>
    </source>
</reference>
<evidence type="ECO:0008006" key="4">
    <source>
        <dbReference type="Google" id="ProtNLM"/>
    </source>
</evidence>
<keyword evidence="1" id="KW-0732">Signal</keyword>
<dbReference type="RefSeq" id="WP_184200923.1">
    <property type="nucleotide sequence ID" value="NZ_BMOX01000048.1"/>
</dbReference>
<dbReference type="InterPro" id="IPR014990">
    <property type="entry name" value="DUF1838"/>
</dbReference>
<organism evidence="2 3">
    <name type="scientific">Polymorphobacter multimanifer</name>
    <dbReference type="NCBI Taxonomy" id="1070431"/>
    <lineage>
        <taxon>Bacteria</taxon>
        <taxon>Pseudomonadati</taxon>
        <taxon>Pseudomonadota</taxon>
        <taxon>Alphaproteobacteria</taxon>
        <taxon>Sphingomonadales</taxon>
        <taxon>Sphingosinicellaceae</taxon>
        <taxon>Polymorphobacter</taxon>
    </lineage>
</organism>
<proteinExistence type="predicted"/>
<accession>A0A841LBY7</accession>
<gene>
    <name evidence="2" type="ORF">FHS79_002683</name>
</gene>
<keyword evidence="3" id="KW-1185">Reference proteome</keyword>
<dbReference type="EMBL" id="JACIIV010000020">
    <property type="protein sequence ID" value="MBB6228493.1"/>
    <property type="molecule type" value="Genomic_DNA"/>
</dbReference>
<evidence type="ECO:0000313" key="2">
    <source>
        <dbReference type="EMBL" id="MBB6228493.1"/>
    </source>
</evidence>
<name>A0A841LBY7_9SPHN</name>
<dbReference type="AlphaFoldDB" id="A0A841LBY7"/>
<evidence type="ECO:0000313" key="3">
    <source>
        <dbReference type="Proteomes" id="UP000538147"/>
    </source>
</evidence>